<reference evidence="2 3" key="1">
    <citation type="submission" date="2018-03" db="EMBL/GenBank/DDBJ databases">
        <authorList>
            <person name="Guldener U."/>
        </authorList>
    </citation>
    <scope>NUCLEOTIDE SEQUENCE [LARGE SCALE GENOMIC DNA]</scope>
    <source>
        <strain evidence="2 3">NBRC100155</strain>
    </source>
</reference>
<dbReference type="AlphaFoldDB" id="A0A5C3E4U7"/>
<protein>
    <submittedName>
        <fullName evidence="2">Uncharacterized protein</fullName>
    </submittedName>
</protein>
<accession>A0A5C3E4U7</accession>
<evidence type="ECO:0000313" key="2">
    <source>
        <dbReference type="EMBL" id="SPO25743.1"/>
    </source>
</evidence>
<name>A0A5C3E4U7_9BASI</name>
<gene>
    <name evidence="2" type="ORF">UTRI_03108</name>
</gene>
<sequence>MIRRSQPLLIFISTLLTLVISTKALNFAKLVRRELPRERCTSNYVNNLWQLDRPDNATAGLCYSGKYDLADWSPTHYLWKAEKKCLHNTWYWSHVAEKYVSPCSHS</sequence>
<organism evidence="2 3">
    <name type="scientific">Ustilago trichophora</name>
    <dbReference type="NCBI Taxonomy" id="86804"/>
    <lineage>
        <taxon>Eukaryota</taxon>
        <taxon>Fungi</taxon>
        <taxon>Dikarya</taxon>
        <taxon>Basidiomycota</taxon>
        <taxon>Ustilaginomycotina</taxon>
        <taxon>Ustilaginomycetes</taxon>
        <taxon>Ustilaginales</taxon>
        <taxon>Ustilaginaceae</taxon>
        <taxon>Ustilago</taxon>
    </lineage>
</organism>
<proteinExistence type="predicted"/>
<evidence type="ECO:0000313" key="3">
    <source>
        <dbReference type="Proteomes" id="UP000324022"/>
    </source>
</evidence>
<feature type="signal peptide" evidence="1">
    <location>
        <begin position="1"/>
        <end position="24"/>
    </location>
</feature>
<feature type="chain" id="PRO_5022806100" evidence="1">
    <location>
        <begin position="25"/>
        <end position="106"/>
    </location>
</feature>
<keyword evidence="3" id="KW-1185">Reference proteome</keyword>
<dbReference type="Proteomes" id="UP000324022">
    <property type="component" value="Unassembled WGS sequence"/>
</dbReference>
<keyword evidence="1" id="KW-0732">Signal</keyword>
<dbReference type="EMBL" id="OOIN01000012">
    <property type="protein sequence ID" value="SPO25743.1"/>
    <property type="molecule type" value="Genomic_DNA"/>
</dbReference>
<evidence type="ECO:0000256" key="1">
    <source>
        <dbReference type="SAM" id="SignalP"/>
    </source>
</evidence>